<protein>
    <submittedName>
        <fullName evidence="1">Uncharacterized protein</fullName>
    </submittedName>
</protein>
<dbReference type="EMBL" id="SMUW01000033">
    <property type="protein sequence ID" value="TDK44734.1"/>
    <property type="molecule type" value="Genomic_DNA"/>
</dbReference>
<evidence type="ECO:0000313" key="2">
    <source>
        <dbReference type="Proteomes" id="UP000295438"/>
    </source>
</evidence>
<gene>
    <name evidence="1" type="ORF">E1898_09155</name>
</gene>
<dbReference type="Proteomes" id="UP000295438">
    <property type="component" value="Unassembled WGS sequence"/>
</dbReference>
<name>A0A4R5UZA5_9BACT</name>
<sequence>MTFWNSLLNSTYMEKLYRLLFFCAVFLFFLETSPSLAQQNNAFGVEAIPSNSEGTPIRSVIILLEKEGKTYLADSAELANFTESFHIQPGGSFRQFTADLALEVVKRQPEIKSASYKLYNTELGGPVTIVVTATFLSEGESKALVDKEKTKFPVISQTQKSKLSWLLNGGGGFYHEQNGLFAQGEAFSQGNPVATNPAGLGPRFWGEFYLEPGLAGITQLGNSKIFPYASVSFLLSGRNSSDIYSDGATAFGAVERLYGGILLPRLGAKENLHIDISAGRQFFQLNDGFLFSKFSGSANAGDRGSVYLNSRTTFQMTGLAKIRYGKFHLDGFYLEPQELFKDRQTDTRYLGSSLQFQDNQHWDVGLSYISIINSLSRYGTPTDPIPWEGLRVINPKLWIKNIGQKGLFIKSELAYQTHATADMQALGWYLGGGVLKKEWKGGPSLYYRYAYMQGDDPTTPTFERYDALLTGGLGNWVQGLNFRKISGDGNFVTHRVELKGYLKQNLEVSLDYFHFRADQLNNQGGLPPITSYSSNAIGQEVTATFRYFFAKNYLFLGIFTWGDPGAAITENFETQTPDWLSFQGTVFLFF</sequence>
<evidence type="ECO:0000313" key="1">
    <source>
        <dbReference type="EMBL" id="TDK44734.1"/>
    </source>
</evidence>
<reference evidence="1 2" key="1">
    <citation type="submission" date="2019-03" db="EMBL/GenBank/DDBJ databases">
        <title>Algoriphagus aquimaris sp. nov., isolated form marine sediment in Pohang, Korea.</title>
        <authorList>
            <person name="Kim J."/>
            <person name="Yoon S.-H."/>
            <person name="Lee S.-S."/>
        </authorList>
    </citation>
    <scope>NUCLEOTIDE SEQUENCE [LARGE SCALE GENOMIC DNA]</scope>
    <source>
        <strain evidence="1 2">F21</strain>
    </source>
</reference>
<proteinExistence type="predicted"/>
<comment type="caution">
    <text evidence="1">The sequence shown here is derived from an EMBL/GenBank/DDBJ whole genome shotgun (WGS) entry which is preliminary data.</text>
</comment>
<dbReference type="AlphaFoldDB" id="A0A4R5UZA5"/>
<organism evidence="1 2">
    <name type="scientific">Algoriphagus formosus</name>
    <dbReference type="NCBI Taxonomy" id="2007308"/>
    <lineage>
        <taxon>Bacteria</taxon>
        <taxon>Pseudomonadati</taxon>
        <taxon>Bacteroidota</taxon>
        <taxon>Cytophagia</taxon>
        <taxon>Cytophagales</taxon>
        <taxon>Cyclobacteriaceae</taxon>
        <taxon>Algoriphagus</taxon>
    </lineage>
</organism>
<accession>A0A4R5UZA5</accession>
<keyword evidence="2" id="KW-1185">Reference proteome</keyword>